<dbReference type="InterPro" id="IPR043716">
    <property type="entry name" value="DUF5657"/>
</dbReference>
<keyword evidence="1" id="KW-0812">Transmembrane</keyword>
<organism evidence="2 3">
    <name type="scientific">Candidatus Woesebacteria bacterium GW2011_GWB1_45_5</name>
    <dbReference type="NCBI Taxonomy" id="1618581"/>
    <lineage>
        <taxon>Bacteria</taxon>
        <taxon>Candidatus Woeseibacteriota</taxon>
    </lineage>
</organism>
<feature type="transmembrane region" description="Helical" evidence="1">
    <location>
        <begin position="12"/>
        <end position="32"/>
    </location>
</feature>
<proteinExistence type="predicted"/>
<keyword evidence="1" id="KW-1133">Transmembrane helix</keyword>
<feature type="transmembrane region" description="Helical" evidence="1">
    <location>
        <begin position="52"/>
        <end position="71"/>
    </location>
</feature>
<dbReference type="Proteomes" id="UP000034329">
    <property type="component" value="Unassembled WGS sequence"/>
</dbReference>
<evidence type="ECO:0000313" key="2">
    <source>
        <dbReference type="EMBL" id="KKU10267.1"/>
    </source>
</evidence>
<dbReference type="AlphaFoldDB" id="A0A0G1MQ78"/>
<keyword evidence="1" id="KW-0472">Membrane</keyword>
<reference evidence="2 3" key="1">
    <citation type="journal article" date="2015" name="Nature">
        <title>rRNA introns, odd ribosomes, and small enigmatic genomes across a large radiation of phyla.</title>
        <authorList>
            <person name="Brown C.T."/>
            <person name="Hug L.A."/>
            <person name="Thomas B.C."/>
            <person name="Sharon I."/>
            <person name="Castelle C.J."/>
            <person name="Singh A."/>
            <person name="Wilkins M.J."/>
            <person name="Williams K.H."/>
            <person name="Banfield J.F."/>
        </authorList>
    </citation>
    <scope>NUCLEOTIDE SEQUENCE [LARGE SCALE GENOMIC DNA]</scope>
</reference>
<protein>
    <submittedName>
        <fullName evidence="2">Uncharacterized protein</fullName>
    </submittedName>
</protein>
<evidence type="ECO:0000256" key="1">
    <source>
        <dbReference type="SAM" id="Phobius"/>
    </source>
</evidence>
<dbReference type="Pfam" id="PF18901">
    <property type="entry name" value="DUF5657"/>
    <property type="match status" value="1"/>
</dbReference>
<name>A0A0G1MQ78_9BACT</name>
<accession>A0A0G1MQ78</accession>
<evidence type="ECO:0000313" key="3">
    <source>
        <dbReference type="Proteomes" id="UP000034329"/>
    </source>
</evidence>
<dbReference type="EMBL" id="LCLA01000016">
    <property type="protein sequence ID" value="KKU10267.1"/>
    <property type="molecule type" value="Genomic_DNA"/>
</dbReference>
<gene>
    <name evidence="2" type="ORF">UX13_C0016G0024</name>
</gene>
<sequence>MDISNLIDTWFLVKVLSLTLLGMYFIFALVVLKQVKLMTDTLQLGFEQFIKFLALAHLIFAVIVFLAAFVIL</sequence>
<comment type="caution">
    <text evidence="2">The sequence shown here is derived from an EMBL/GenBank/DDBJ whole genome shotgun (WGS) entry which is preliminary data.</text>
</comment>